<reference evidence="1 2" key="1">
    <citation type="journal article" date="2019" name="Sci. Rep.">
        <title>Orb-weaving spider Araneus ventricosus genome elucidates the spidroin gene catalogue.</title>
        <authorList>
            <person name="Kono N."/>
            <person name="Nakamura H."/>
            <person name="Ohtoshi R."/>
            <person name="Moran D.A.P."/>
            <person name="Shinohara A."/>
            <person name="Yoshida Y."/>
            <person name="Fujiwara M."/>
            <person name="Mori M."/>
            <person name="Tomita M."/>
            <person name="Arakawa K."/>
        </authorList>
    </citation>
    <scope>NUCLEOTIDE SEQUENCE [LARGE SCALE GENOMIC DNA]</scope>
</reference>
<name>A0A4Y2VSZ9_ARAVE</name>
<accession>A0A4Y2VSZ9</accession>
<organism evidence="1 2">
    <name type="scientific">Araneus ventricosus</name>
    <name type="common">Orbweaver spider</name>
    <name type="synonym">Epeira ventricosa</name>
    <dbReference type="NCBI Taxonomy" id="182803"/>
    <lineage>
        <taxon>Eukaryota</taxon>
        <taxon>Metazoa</taxon>
        <taxon>Ecdysozoa</taxon>
        <taxon>Arthropoda</taxon>
        <taxon>Chelicerata</taxon>
        <taxon>Arachnida</taxon>
        <taxon>Araneae</taxon>
        <taxon>Araneomorphae</taxon>
        <taxon>Entelegynae</taxon>
        <taxon>Araneoidea</taxon>
        <taxon>Araneidae</taxon>
        <taxon>Araneus</taxon>
    </lineage>
</organism>
<protein>
    <submittedName>
        <fullName evidence="1">Uncharacterized protein</fullName>
    </submittedName>
</protein>
<comment type="caution">
    <text evidence="1">The sequence shown here is derived from an EMBL/GenBank/DDBJ whole genome shotgun (WGS) entry which is preliminary data.</text>
</comment>
<gene>
    <name evidence="1" type="ORF">AVEN_110240_1</name>
</gene>
<proteinExistence type="predicted"/>
<dbReference type="Proteomes" id="UP000499080">
    <property type="component" value="Unassembled WGS sequence"/>
</dbReference>
<keyword evidence="2" id="KW-1185">Reference proteome</keyword>
<sequence length="506" mass="59323">MVSFSLQSLLDLCSVRIAYLMWTRQDLTKKCSIEELFDLLVDLVLADVQKLPLPEKVKSRILQIVKPAGKRLLCLMDFWLSKTQPENSQKWLTGDILHQCLILNADGLINQRKTAEQILSSRILPGVFAFRLACVNFLEEEVLKLWIVVKQLLLYKMLVDNSNPSTSSAIYSYRFIFVKKTAIASGCKYTYREKLSRFPCFPHTRESDEVLFWIGYCLSKENATNIKEVPHFIGNAVDWYEFSLESAAYSDEKCREHPCFIFHFMLLNSQEKAELFREFTIKMVSHFLQWPSSLTFVENTEEMWNLIPDDCKDFVFLKIFVILFHETPLLNPITDCHGFFSGNLGFNSVIHSVEHLRRIWIALWEISLDSDELIVLNSIVFKSITHSKRFLEFRTNFKSSGLKKKLLHLFLSNGEAVLELYEGKTTKKSLRSLVAKYMPEDFEDLDRRCISFLKTQTKQYRMKMKREIKKKVELQHLELSFPRNNCNPIHENFLNYIKKLFTSTRN</sequence>
<dbReference type="EMBL" id="BGPR01050344">
    <property type="protein sequence ID" value="GBO27354.1"/>
    <property type="molecule type" value="Genomic_DNA"/>
</dbReference>
<dbReference type="AlphaFoldDB" id="A0A4Y2VSZ9"/>
<evidence type="ECO:0000313" key="2">
    <source>
        <dbReference type="Proteomes" id="UP000499080"/>
    </source>
</evidence>
<evidence type="ECO:0000313" key="1">
    <source>
        <dbReference type="EMBL" id="GBO27354.1"/>
    </source>
</evidence>